<feature type="transmembrane region" description="Helical" evidence="5">
    <location>
        <begin position="84"/>
        <end position="102"/>
    </location>
</feature>
<gene>
    <name evidence="6" type="ORF">DRF60_04645</name>
</gene>
<evidence type="ECO:0000256" key="5">
    <source>
        <dbReference type="SAM" id="Phobius"/>
    </source>
</evidence>
<comment type="subcellular location">
    <subcellularLocation>
        <location evidence="1">Membrane</location>
        <topology evidence="1">Multi-pass membrane protein</topology>
    </subcellularLocation>
</comment>
<feature type="transmembrane region" description="Helical" evidence="5">
    <location>
        <begin position="46"/>
        <end position="63"/>
    </location>
</feature>
<organism evidence="6 7">
    <name type="scientific">Chryseobacterium elymi</name>
    <dbReference type="NCBI Taxonomy" id="395936"/>
    <lineage>
        <taxon>Bacteria</taxon>
        <taxon>Pseudomonadati</taxon>
        <taxon>Bacteroidota</taxon>
        <taxon>Flavobacteriia</taxon>
        <taxon>Flavobacteriales</taxon>
        <taxon>Weeksellaceae</taxon>
        <taxon>Chryseobacterium group</taxon>
        <taxon>Chryseobacterium</taxon>
    </lineage>
</organism>
<evidence type="ECO:0000256" key="2">
    <source>
        <dbReference type="ARBA" id="ARBA00022692"/>
    </source>
</evidence>
<dbReference type="EMBL" id="QNUH01000003">
    <property type="protein sequence ID" value="REC79701.1"/>
    <property type="molecule type" value="Genomic_DNA"/>
</dbReference>
<feature type="transmembrane region" description="Helical" evidence="5">
    <location>
        <begin position="437"/>
        <end position="459"/>
    </location>
</feature>
<accession>A0A3D9DPD2</accession>
<keyword evidence="3 5" id="KW-1133">Transmembrane helix</keyword>
<protein>
    <submittedName>
        <fullName evidence="6">Uncharacterized protein</fullName>
    </submittedName>
</protein>
<dbReference type="OrthoDB" id="9815702at2"/>
<feature type="transmembrane region" description="Helical" evidence="5">
    <location>
        <begin position="287"/>
        <end position="306"/>
    </location>
</feature>
<dbReference type="InterPro" id="IPR002797">
    <property type="entry name" value="Polysacc_synth"/>
</dbReference>
<feature type="transmembrane region" description="Helical" evidence="5">
    <location>
        <begin position="114"/>
        <end position="134"/>
    </location>
</feature>
<dbReference type="InterPro" id="IPR052556">
    <property type="entry name" value="PolySynth_Transporter"/>
</dbReference>
<sequence length="482" mass="55187">MTVFKNYIFNFLLLTSQLLFPLIVMPYTNRILGPKTVGIFNLVDNFAQYFITIAALGISVYGVREISKAKFVSKQNLNETFSELISINSILTVFVLIVYFFFVFFNPTVKANQTYYLIGSIQVLVGVFSLEWFFQGTENFKFIAVRTLIVKILSIVAVFLFVKDASDGLIYYFITVLTFVLTSILNIIFINKTIEYRLPSIKNLKKHLSPLLTFFTTKFMISIYVTMTTILLGFLSTEQGVGYFSLAFRVFNIVVILVSSLTTVVLSKTAIMVTEDRKAFQDLISKIVIFNIFMGLPAAILVNLYAKEFIDVLGGKSFEPAVFSLKFFSVLIFVIPFSNLFALNILTPLKKENDFLKATIIGTIISLILNFSLIPSKGYLGATYAFLTTEIIVSLSLFYFAYRRQKFNLHLSFLFKTFVASSFFIPIYYFLPDINTLQRLLLGMFISGVFYLLFQIFIIKDSIIIYYIKPFLKIKLNQNEKK</sequence>
<evidence type="ECO:0000313" key="7">
    <source>
        <dbReference type="Proteomes" id="UP000257030"/>
    </source>
</evidence>
<feature type="transmembrane region" description="Helical" evidence="5">
    <location>
        <begin position="241"/>
        <end position="266"/>
    </location>
</feature>
<feature type="transmembrane region" description="Helical" evidence="5">
    <location>
        <begin position="211"/>
        <end position="235"/>
    </location>
</feature>
<feature type="transmembrane region" description="Helical" evidence="5">
    <location>
        <begin position="413"/>
        <end position="431"/>
    </location>
</feature>
<dbReference type="Proteomes" id="UP000257030">
    <property type="component" value="Unassembled WGS sequence"/>
</dbReference>
<name>A0A3D9DPD2_9FLAO</name>
<proteinExistence type="predicted"/>
<keyword evidence="2 5" id="KW-0812">Transmembrane</keyword>
<dbReference type="AlphaFoldDB" id="A0A3D9DPD2"/>
<dbReference type="PANTHER" id="PTHR43424">
    <property type="entry name" value="LOCUS PUTATIVE PROTEIN 1-RELATED"/>
    <property type="match status" value="1"/>
</dbReference>
<feature type="transmembrane region" description="Helical" evidence="5">
    <location>
        <begin position="143"/>
        <end position="162"/>
    </location>
</feature>
<feature type="transmembrane region" description="Helical" evidence="5">
    <location>
        <begin position="355"/>
        <end position="373"/>
    </location>
</feature>
<keyword evidence="4 5" id="KW-0472">Membrane</keyword>
<feature type="transmembrane region" description="Helical" evidence="5">
    <location>
        <begin position="168"/>
        <end position="190"/>
    </location>
</feature>
<evidence type="ECO:0000256" key="4">
    <source>
        <dbReference type="ARBA" id="ARBA00023136"/>
    </source>
</evidence>
<dbReference type="PANTHER" id="PTHR43424:SF1">
    <property type="entry name" value="LOCUS PUTATIVE PROTEIN 1-RELATED"/>
    <property type="match status" value="1"/>
</dbReference>
<evidence type="ECO:0000313" key="6">
    <source>
        <dbReference type="EMBL" id="REC79701.1"/>
    </source>
</evidence>
<comment type="caution">
    <text evidence="6">The sequence shown here is derived from an EMBL/GenBank/DDBJ whole genome shotgun (WGS) entry which is preliminary data.</text>
</comment>
<keyword evidence="7" id="KW-1185">Reference proteome</keyword>
<evidence type="ECO:0000256" key="1">
    <source>
        <dbReference type="ARBA" id="ARBA00004141"/>
    </source>
</evidence>
<evidence type="ECO:0000256" key="3">
    <source>
        <dbReference type="ARBA" id="ARBA00022989"/>
    </source>
</evidence>
<feature type="transmembrane region" description="Helical" evidence="5">
    <location>
        <begin position="7"/>
        <end position="26"/>
    </location>
</feature>
<dbReference type="RefSeq" id="WP_116010948.1">
    <property type="nucleotide sequence ID" value="NZ_QNUH01000003.1"/>
</dbReference>
<dbReference type="GO" id="GO:0016020">
    <property type="term" value="C:membrane"/>
    <property type="evidence" value="ECO:0007669"/>
    <property type="project" value="UniProtKB-SubCell"/>
</dbReference>
<reference evidence="6 7" key="1">
    <citation type="journal article" date="2010" name="Syst. Appl. Microbiol.">
        <title>Four new species of Chryseobacterium from the rhizosphere of coastal sand dune plants, Chryseobacterium elymi sp. nov., Chryseobacterium hagamense sp. nov., Chryseobacterium lathyri sp. nov. and Chryseobacterium rhizosphaerae sp. nov.</title>
        <authorList>
            <person name="Cho S.H."/>
            <person name="Lee K.S."/>
            <person name="Shin D.S."/>
            <person name="Han J.H."/>
            <person name="Park K.S."/>
            <person name="Lee C.H."/>
            <person name="Park K.H."/>
            <person name="Kim S.B."/>
        </authorList>
    </citation>
    <scope>NUCLEOTIDE SEQUENCE [LARGE SCALE GENOMIC DNA]</scope>
    <source>
        <strain evidence="6 7">KCTC 22547</strain>
    </source>
</reference>
<dbReference type="CDD" id="cd13128">
    <property type="entry name" value="MATE_Wzx_like"/>
    <property type="match status" value="1"/>
</dbReference>
<feature type="transmembrane region" description="Helical" evidence="5">
    <location>
        <begin position="379"/>
        <end position="401"/>
    </location>
</feature>
<dbReference type="Pfam" id="PF01943">
    <property type="entry name" value="Polysacc_synt"/>
    <property type="match status" value="1"/>
</dbReference>
<feature type="transmembrane region" description="Helical" evidence="5">
    <location>
        <begin position="321"/>
        <end position="343"/>
    </location>
</feature>